<evidence type="ECO:0000313" key="3">
    <source>
        <dbReference type="Proteomes" id="UP000323824"/>
    </source>
</evidence>
<dbReference type="AlphaFoldDB" id="A0A5C1QCZ9"/>
<sequence length="387" mass="44029">MIKTSANQLKINHYYNADLYLDKNFLLLPIDMQFTQDIADNLKRWNIRFVYSNNELQEISEEDRVAPLSLTSSITAGVEEQQGKQRAEIFFRKSLEFINILFRDFRNNEKLNLNSVSDKIKDIIKEVKTDPVYVLRLASLPSFDHDYMVTHATKTTILSIALGDKMKLPQHKLVELGISCLFHEIGLLKLPERLYNGTGAINDDEKKALSTHTILSFRILKTLNVSRDVLLGVLEHHERENSSGYPQKLPGHKISLFGKIIAIACSFDAQISDRPFRKGKDAHTSLLNMMQQIGTMYDDKLIKSLVGLLTIYPLGCYVQMDNGAIARSINYNPDNPTFPILQQITTTANSVLTERPIFSLSEDNSSQVKKVLSYSEAVDFEEKHKIS</sequence>
<name>A0A5C1QCZ9_9SPIO</name>
<dbReference type="InterPro" id="IPR037522">
    <property type="entry name" value="HD_GYP_dom"/>
</dbReference>
<organism evidence="2 3">
    <name type="scientific">Thiospirochaeta perfilievii</name>
    <dbReference type="NCBI Taxonomy" id="252967"/>
    <lineage>
        <taxon>Bacteria</taxon>
        <taxon>Pseudomonadati</taxon>
        <taxon>Spirochaetota</taxon>
        <taxon>Spirochaetia</taxon>
        <taxon>Spirochaetales</taxon>
        <taxon>Spirochaetaceae</taxon>
        <taxon>Thiospirochaeta</taxon>
    </lineage>
</organism>
<dbReference type="SUPFAM" id="SSF109604">
    <property type="entry name" value="HD-domain/PDEase-like"/>
    <property type="match status" value="1"/>
</dbReference>
<dbReference type="Pfam" id="PF13487">
    <property type="entry name" value="HD_5"/>
    <property type="match status" value="1"/>
</dbReference>
<reference evidence="2 3" key="2">
    <citation type="submission" date="2019-09" db="EMBL/GenBank/DDBJ databases">
        <title>Complete Genome Sequence and Methylome Analysis of free living Spirochaetas.</title>
        <authorList>
            <person name="Leshcheva N."/>
            <person name="Mikheeva N."/>
        </authorList>
    </citation>
    <scope>NUCLEOTIDE SEQUENCE [LARGE SCALE GENOMIC DNA]</scope>
    <source>
        <strain evidence="2 3">P</strain>
    </source>
</reference>
<dbReference type="Proteomes" id="UP000323824">
    <property type="component" value="Chromosome"/>
</dbReference>
<dbReference type="CDD" id="cd00077">
    <property type="entry name" value="HDc"/>
    <property type="match status" value="1"/>
</dbReference>
<dbReference type="KEGG" id="sper:EW093_14990"/>
<keyword evidence="3" id="KW-1185">Reference proteome</keyword>
<dbReference type="RefSeq" id="WP_149569179.1">
    <property type="nucleotide sequence ID" value="NZ_CP035807.1"/>
</dbReference>
<reference evidence="2 3" key="1">
    <citation type="submission" date="2019-02" db="EMBL/GenBank/DDBJ databases">
        <authorList>
            <person name="Fomenkov A."/>
            <person name="Dubinina G."/>
            <person name="Grabovich M."/>
            <person name="Vincze T."/>
            <person name="Roberts R.J."/>
        </authorList>
    </citation>
    <scope>NUCLEOTIDE SEQUENCE [LARGE SCALE GENOMIC DNA]</scope>
    <source>
        <strain evidence="2 3">P</strain>
    </source>
</reference>
<evidence type="ECO:0000313" key="2">
    <source>
        <dbReference type="EMBL" id="QEN05945.1"/>
    </source>
</evidence>
<accession>A0A5C1QCZ9</accession>
<dbReference type="PANTHER" id="PTHR43155">
    <property type="entry name" value="CYCLIC DI-GMP PHOSPHODIESTERASE PA4108-RELATED"/>
    <property type="match status" value="1"/>
</dbReference>
<protein>
    <submittedName>
        <fullName evidence="2">HD domain-containing protein</fullName>
    </submittedName>
</protein>
<dbReference type="OrthoDB" id="9781505at2"/>
<evidence type="ECO:0000259" key="1">
    <source>
        <dbReference type="PROSITE" id="PS51832"/>
    </source>
</evidence>
<gene>
    <name evidence="2" type="ORF">EW093_14990</name>
</gene>
<dbReference type="PANTHER" id="PTHR43155:SF2">
    <property type="entry name" value="CYCLIC DI-GMP PHOSPHODIESTERASE PA4108"/>
    <property type="match status" value="1"/>
</dbReference>
<dbReference type="EMBL" id="CP035807">
    <property type="protein sequence ID" value="QEN05945.1"/>
    <property type="molecule type" value="Genomic_DNA"/>
</dbReference>
<proteinExistence type="predicted"/>
<dbReference type="PROSITE" id="PS51832">
    <property type="entry name" value="HD_GYP"/>
    <property type="match status" value="1"/>
</dbReference>
<dbReference type="Gene3D" id="1.10.3210.10">
    <property type="entry name" value="Hypothetical protein af1432"/>
    <property type="match status" value="1"/>
</dbReference>
<feature type="domain" description="HD-GYP" evidence="1">
    <location>
        <begin position="126"/>
        <end position="321"/>
    </location>
</feature>
<dbReference type="InterPro" id="IPR003607">
    <property type="entry name" value="HD/PDEase_dom"/>
</dbReference>